<dbReference type="Pfam" id="PF00005">
    <property type="entry name" value="ABC_tran"/>
    <property type="match status" value="1"/>
</dbReference>
<evidence type="ECO:0000256" key="4">
    <source>
        <dbReference type="ARBA" id="ARBA00038388"/>
    </source>
</evidence>
<dbReference type="RefSeq" id="WP_013450172.1">
    <property type="nucleotide sequence ID" value="NC_014758.1"/>
</dbReference>
<dbReference type="eggNOG" id="COG1136">
    <property type="taxonomic scope" value="Bacteria"/>
</dbReference>
<dbReference type="OrthoDB" id="9802264at2"/>
<dbReference type="GO" id="GO:0005524">
    <property type="term" value="F:ATP binding"/>
    <property type="evidence" value="ECO:0007669"/>
    <property type="project" value="UniProtKB-KW"/>
</dbReference>
<dbReference type="InterPro" id="IPR017871">
    <property type="entry name" value="ABC_transporter-like_CS"/>
</dbReference>
<dbReference type="PANTHER" id="PTHR42798:SF2">
    <property type="entry name" value="ABC TRANSPORTER ATP-BINDING PROTEIN MG467-RELATED"/>
    <property type="match status" value="1"/>
</dbReference>
<comment type="similarity">
    <text evidence="4">Belongs to the ABC transporter superfamily. Macrolide exporter (TC 3.A.1.122) family.</text>
</comment>
<dbReference type="GO" id="GO:0022857">
    <property type="term" value="F:transmembrane transporter activity"/>
    <property type="evidence" value="ECO:0007669"/>
    <property type="project" value="UniProtKB-ARBA"/>
</dbReference>
<dbReference type="EMBL" id="CP002347">
    <property type="protein sequence ID" value="ADR17955.1"/>
    <property type="molecule type" value="Genomic_DNA"/>
</dbReference>
<sequence precursor="true">MIELRDVWKNYGETSVLKGINLHISDGEFVSIMGPSGSGKTTLLNIIGAMDRVDGGNVFINGIDITGFDEEELTDFRKRYIGFVFQFFNLFGNLTVYENLLIPLLISGLDKKEQIVKILEEFGLKDKMYKLAHQLSGGEQQRVAIARAIVKDPKIILADEPTGSLDTITGMKILEILKSLNKELKTTIVIVTHNEEIASFTDRIVRIKDGKILAE</sequence>
<dbReference type="FunFam" id="3.40.50.300:FF:000032">
    <property type="entry name" value="Export ABC transporter ATP-binding protein"/>
    <property type="match status" value="1"/>
</dbReference>
<keyword evidence="7" id="KW-1185">Reference proteome</keyword>
<evidence type="ECO:0000256" key="2">
    <source>
        <dbReference type="ARBA" id="ARBA00022741"/>
    </source>
</evidence>
<name>E4TID0_CALNY</name>
<dbReference type="GO" id="GO:0016887">
    <property type="term" value="F:ATP hydrolysis activity"/>
    <property type="evidence" value="ECO:0007669"/>
    <property type="project" value="InterPro"/>
</dbReference>
<dbReference type="AlphaFoldDB" id="E4TID0"/>
<gene>
    <name evidence="6" type="ordered locus">Calni_0039</name>
</gene>
<dbReference type="STRING" id="768670.Calni_0039"/>
<evidence type="ECO:0000259" key="5">
    <source>
        <dbReference type="PROSITE" id="PS50893"/>
    </source>
</evidence>
<dbReference type="PANTHER" id="PTHR42798">
    <property type="entry name" value="LIPOPROTEIN-RELEASING SYSTEM ATP-BINDING PROTEIN LOLD"/>
    <property type="match status" value="1"/>
</dbReference>
<reference evidence="6 7" key="2">
    <citation type="journal article" date="2011" name="Stand. Genomic Sci.">
        <title>Complete genome sequence of Calditerrivibrio nitroreducens type strain (Yu37-1).</title>
        <authorList>
            <person name="Pitluck S."/>
            <person name="Sikorski J."/>
            <person name="Zeytun A."/>
            <person name="Lapidus A."/>
            <person name="Nolan M."/>
            <person name="Lucas S."/>
            <person name="Hammon N."/>
            <person name="Deshpande S."/>
            <person name="Cheng J.F."/>
            <person name="Tapia R."/>
            <person name="Han C."/>
            <person name="Goodwin L."/>
            <person name="Liolios K."/>
            <person name="Pagani I."/>
            <person name="Ivanova N."/>
            <person name="Mavromatis K."/>
            <person name="Pati A."/>
            <person name="Chen A."/>
            <person name="Palaniappan K."/>
            <person name="Hauser L."/>
            <person name="Chang Y.J."/>
            <person name="Jeffries C.D."/>
            <person name="Detter J.C."/>
            <person name="Brambilla E."/>
            <person name="Djao O.D."/>
            <person name="Rohde M."/>
            <person name="Spring S."/>
            <person name="Goker M."/>
            <person name="Woyke T."/>
            <person name="Bristow J."/>
            <person name="Eisen J.A."/>
            <person name="Markowitz V."/>
            <person name="Hugenholtz P."/>
            <person name="Kyrpides N.C."/>
            <person name="Klenk H.P."/>
            <person name="Land M."/>
        </authorList>
    </citation>
    <scope>NUCLEOTIDE SEQUENCE [LARGE SCALE GENOMIC DNA]</scope>
    <source>
        <strain evidence="7">DSM 19672 / NBRC 101217 / Yu37-1</strain>
    </source>
</reference>
<dbReference type="Gene3D" id="3.40.50.300">
    <property type="entry name" value="P-loop containing nucleotide triphosphate hydrolases"/>
    <property type="match status" value="1"/>
</dbReference>
<dbReference type="HOGENOM" id="CLU_000604_1_22_0"/>
<dbReference type="InterPro" id="IPR003439">
    <property type="entry name" value="ABC_transporter-like_ATP-bd"/>
</dbReference>
<evidence type="ECO:0000256" key="1">
    <source>
        <dbReference type="ARBA" id="ARBA00022448"/>
    </source>
</evidence>
<dbReference type="GO" id="GO:0098796">
    <property type="term" value="C:membrane protein complex"/>
    <property type="evidence" value="ECO:0007669"/>
    <property type="project" value="UniProtKB-ARBA"/>
</dbReference>
<dbReference type="InterPro" id="IPR027417">
    <property type="entry name" value="P-loop_NTPase"/>
</dbReference>
<keyword evidence="2" id="KW-0547">Nucleotide-binding</keyword>
<dbReference type="InterPro" id="IPR003593">
    <property type="entry name" value="AAA+_ATPase"/>
</dbReference>
<dbReference type="CDD" id="cd03255">
    <property type="entry name" value="ABC_MJ0796_LolCDE_FtsE"/>
    <property type="match status" value="1"/>
</dbReference>
<dbReference type="SUPFAM" id="SSF52540">
    <property type="entry name" value="P-loop containing nucleoside triphosphate hydrolases"/>
    <property type="match status" value="1"/>
</dbReference>
<proteinExistence type="inferred from homology"/>
<keyword evidence="1" id="KW-0813">Transport</keyword>
<organism evidence="6 7">
    <name type="scientific">Calditerrivibrio nitroreducens (strain DSM 19672 / NBRC 101217 / Yu37-1)</name>
    <dbReference type="NCBI Taxonomy" id="768670"/>
    <lineage>
        <taxon>Bacteria</taxon>
        <taxon>Pseudomonadati</taxon>
        <taxon>Deferribacterota</taxon>
        <taxon>Deferribacteres</taxon>
        <taxon>Deferribacterales</taxon>
        <taxon>Calditerrivibrionaceae</taxon>
    </lineage>
</organism>
<keyword evidence="3" id="KW-0067">ATP-binding</keyword>
<accession>E4TID0</accession>
<dbReference type="KEGG" id="cni:Calni_0039"/>
<evidence type="ECO:0000256" key="3">
    <source>
        <dbReference type="ARBA" id="ARBA00022840"/>
    </source>
</evidence>
<dbReference type="InterPro" id="IPR017911">
    <property type="entry name" value="MacB-like_ATP-bd"/>
</dbReference>
<feature type="domain" description="ABC transporter" evidence="5">
    <location>
        <begin position="2"/>
        <end position="215"/>
    </location>
</feature>
<dbReference type="SMART" id="SM00382">
    <property type="entry name" value="AAA"/>
    <property type="match status" value="1"/>
</dbReference>
<evidence type="ECO:0000313" key="6">
    <source>
        <dbReference type="EMBL" id="ADR17955.1"/>
    </source>
</evidence>
<evidence type="ECO:0000313" key="7">
    <source>
        <dbReference type="Proteomes" id="UP000007039"/>
    </source>
</evidence>
<dbReference type="Proteomes" id="UP000007039">
    <property type="component" value="Chromosome"/>
</dbReference>
<reference key="1">
    <citation type="submission" date="2010-11" db="EMBL/GenBank/DDBJ databases">
        <title>The complete genome of chromosome of Calditerrivibrio nitroreducens DSM 19672.</title>
        <authorList>
            <consortium name="US DOE Joint Genome Institute (JGI-PGF)"/>
            <person name="Lucas S."/>
            <person name="Copeland A."/>
            <person name="Lapidus A."/>
            <person name="Bruce D."/>
            <person name="Goodwin L."/>
            <person name="Pitluck S."/>
            <person name="Kyrpides N."/>
            <person name="Mavromatis K."/>
            <person name="Ivanova N."/>
            <person name="Mikhailova N."/>
            <person name="Zeytun A."/>
            <person name="Brettin T."/>
            <person name="Detter J.C."/>
            <person name="Tapia R."/>
            <person name="Han C."/>
            <person name="Land M."/>
            <person name="Hauser L."/>
            <person name="Markowitz V."/>
            <person name="Cheng J.-F."/>
            <person name="Hugenholtz P."/>
            <person name="Woyke T."/>
            <person name="Wu D."/>
            <person name="Spring S."/>
            <person name="Schroeder M."/>
            <person name="Brambilla E."/>
            <person name="Klenk H.-P."/>
            <person name="Eisen J.A."/>
        </authorList>
    </citation>
    <scope>NUCLEOTIDE SEQUENCE [LARGE SCALE GENOMIC DNA]</scope>
    <source>
        <strain>DSM 19672</strain>
    </source>
</reference>
<dbReference type="PROSITE" id="PS00211">
    <property type="entry name" value="ABC_TRANSPORTER_1"/>
    <property type="match status" value="1"/>
</dbReference>
<protein>
    <submittedName>
        <fullName evidence="6">ABC transporter related protein</fullName>
    </submittedName>
</protein>
<dbReference type="PROSITE" id="PS50893">
    <property type="entry name" value="ABC_TRANSPORTER_2"/>
    <property type="match status" value="1"/>
</dbReference>